<dbReference type="PROSITE" id="PS50857">
    <property type="entry name" value="COX2_CUA"/>
    <property type="match status" value="1"/>
</dbReference>
<dbReference type="Pfam" id="PF00116">
    <property type="entry name" value="COX2"/>
    <property type="match status" value="1"/>
</dbReference>
<evidence type="ECO:0000256" key="10">
    <source>
        <dbReference type="ARBA" id="ARBA00023136"/>
    </source>
</evidence>
<dbReference type="Gene3D" id="2.60.40.420">
    <property type="entry name" value="Cupredoxins - blue copper proteins"/>
    <property type="match status" value="1"/>
</dbReference>
<accession>A0A942I1X8</accession>
<dbReference type="PANTHER" id="PTHR22888">
    <property type="entry name" value="CYTOCHROME C OXIDASE, SUBUNIT II"/>
    <property type="match status" value="1"/>
</dbReference>
<keyword evidence="8 14" id="KW-1133">Transmembrane helix</keyword>
<feature type="transmembrane region" description="Helical" evidence="14">
    <location>
        <begin position="68"/>
        <end position="89"/>
    </location>
</feature>
<evidence type="ECO:0000256" key="14">
    <source>
        <dbReference type="SAM" id="Phobius"/>
    </source>
</evidence>
<evidence type="ECO:0000256" key="2">
    <source>
        <dbReference type="ARBA" id="ARBA00007866"/>
    </source>
</evidence>
<evidence type="ECO:0000256" key="1">
    <source>
        <dbReference type="ARBA" id="ARBA00004141"/>
    </source>
</evidence>
<comment type="similarity">
    <text evidence="2">Belongs to the cytochrome c oxidase subunit 2 family.</text>
</comment>
<evidence type="ECO:0000256" key="12">
    <source>
        <dbReference type="ARBA" id="ARBA00031399"/>
    </source>
</evidence>
<evidence type="ECO:0000256" key="11">
    <source>
        <dbReference type="ARBA" id="ARBA00024688"/>
    </source>
</evidence>
<dbReference type="EMBL" id="JAGWCR010000002">
    <property type="protein sequence ID" value="MBS3647823.1"/>
    <property type="molecule type" value="Genomic_DNA"/>
</dbReference>
<comment type="subcellular location">
    <subcellularLocation>
        <location evidence="1">Membrane</location>
        <topology evidence="1">Multi-pass membrane protein</topology>
    </subcellularLocation>
</comment>
<organism evidence="16 17">
    <name type="scientific">Pseudaminobacter soli</name>
    <name type="common">ex Zhang et al. 2022</name>
    <dbReference type="NCBI Taxonomy" id="2831468"/>
    <lineage>
        <taxon>Bacteria</taxon>
        <taxon>Pseudomonadati</taxon>
        <taxon>Pseudomonadota</taxon>
        <taxon>Alphaproteobacteria</taxon>
        <taxon>Hyphomicrobiales</taxon>
        <taxon>Phyllobacteriaceae</taxon>
        <taxon>Pseudaminobacter</taxon>
    </lineage>
</organism>
<dbReference type="AlphaFoldDB" id="A0A942I1X8"/>
<evidence type="ECO:0000259" key="15">
    <source>
        <dbReference type="PROSITE" id="PS50857"/>
    </source>
</evidence>
<proteinExistence type="inferred from homology"/>
<dbReference type="PANTHER" id="PTHR22888:SF9">
    <property type="entry name" value="CYTOCHROME C OXIDASE SUBUNIT 2"/>
    <property type="match status" value="1"/>
</dbReference>
<dbReference type="InterPro" id="IPR001505">
    <property type="entry name" value="Copper_CuA"/>
</dbReference>
<keyword evidence="4" id="KW-0679">Respiratory chain</keyword>
<dbReference type="InterPro" id="IPR045187">
    <property type="entry name" value="CcO_II"/>
</dbReference>
<gene>
    <name evidence="16" type="primary">coxB</name>
    <name evidence="16" type="ORF">KEU06_04160</name>
</gene>
<comment type="function">
    <text evidence="11">Subunits I and II form the functional core of the enzyme complex. Electrons originating in cytochrome c are transferred via heme a and Cu(A) to the binuclear center formed by heme a3 and Cu(B).</text>
</comment>
<keyword evidence="10 14" id="KW-0472">Membrane</keyword>
<dbReference type="InterPro" id="IPR014222">
    <property type="entry name" value="Cyt_c_oxidase_su2"/>
</dbReference>
<dbReference type="NCBIfam" id="TIGR02866">
    <property type="entry name" value="CoxB"/>
    <property type="match status" value="1"/>
</dbReference>
<evidence type="ECO:0000256" key="3">
    <source>
        <dbReference type="ARBA" id="ARBA00022448"/>
    </source>
</evidence>
<evidence type="ECO:0000313" key="16">
    <source>
        <dbReference type="EMBL" id="MBS3647823.1"/>
    </source>
</evidence>
<evidence type="ECO:0000256" key="4">
    <source>
        <dbReference type="ARBA" id="ARBA00022660"/>
    </source>
</evidence>
<evidence type="ECO:0000256" key="8">
    <source>
        <dbReference type="ARBA" id="ARBA00022989"/>
    </source>
</evidence>
<evidence type="ECO:0000313" key="17">
    <source>
        <dbReference type="Proteomes" id="UP000680348"/>
    </source>
</evidence>
<name>A0A942I1X8_9HYPH</name>
<dbReference type="InterPro" id="IPR002429">
    <property type="entry name" value="CcO_II-like_C"/>
</dbReference>
<keyword evidence="17" id="KW-1185">Reference proteome</keyword>
<evidence type="ECO:0000256" key="9">
    <source>
        <dbReference type="ARBA" id="ARBA00023008"/>
    </source>
</evidence>
<dbReference type="GO" id="GO:0042773">
    <property type="term" value="P:ATP synthesis coupled electron transport"/>
    <property type="evidence" value="ECO:0007669"/>
    <property type="project" value="TreeGrafter"/>
</dbReference>
<sequence>MYTLQGEGMRGAVMAKLIWGFSAVSISVVVIIGMLVLIGSWRSLRTGVASFEGTLPPLSRGERDAMPWIYAGLIVTTITLAVLAVWTISSMVSIGRPPKEPPLTIEITGNQWWWRVRYEPQGDQSRIFVTANEIHIPVGEPVRVRLISNDVIHSFWVPALTGKTDLIPGRINETWIEADKPGVYRGQCAEYCGQQHAHMALSVFADPPDRFQAWWDGQLRPAGGRSYLQSLR</sequence>
<dbReference type="SUPFAM" id="SSF49503">
    <property type="entry name" value="Cupredoxins"/>
    <property type="match status" value="1"/>
</dbReference>
<dbReference type="InterPro" id="IPR008972">
    <property type="entry name" value="Cupredoxin"/>
</dbReference>
<keyword evidence="5 14" id="KW-0812">Transmembrane</keyword>
<dbReference type="GO" id="GO:0016020">
    <property type="term" value="C:membrane"/>
    <property type="evidence" value="ECO:0007669"/>
    <property type="project" value="UniProtKB-SubCell"/>
</dbReference>
<evidence type="ECO:0000256" key="5">
    <source>
        <dbReference type="ARBA" id="ARBA00022692"/>
    </source>
</evidence>
<evidence type="ECO:0000256" key="13">
    <source>
        <dbReference type="ARBA" id="ARBA00047816"/>
    </source>
</evidence>
<evidence type="ECO:0000256" key="7">
    <source>
        <dbReference type="ARBA" id="ARBA00022982"/>
    </source>
</evidence>
<feature type="domain" description="Cytochrome oxidase subunit II copper A binding" evidence="15">
    <location>
        <begin position="100"/>
        <end position="217"/>
    </location>
</feature>
<keyword evidence="9" id="KW-0186">Copper</keyword>
<keyword evidence="7" id="KW-0249">Electron transport</keyword>
<dbReference type="CDD" id="cd04213">
    <property type="entry name" value="CuRO_CcO_Caa3_II"/>
    <property type="match status" value="1"/>
</dbReference>
<dbReference type="GO" id="GO:0004129">
    <property type="term" value="F:cytochrome-c oxidase activity"/>
    <property type="evidence" value="ECO:0007669"/>
    <property type="project" value="UniProtKB-EC"/>
</dbReference>
<comment type="catalytic activity">
    <reaction evidence="13">
        <text>4 Fe(II)-[cytochrome c] + O2 + 8 H(+)(in) = 4 Fe(III)-[cytochrome c] + 2 H2O + 4 H(+)(out)</text>
        <dbReference type="Rhea" id="RHEA:11436"/>
        <dbReference type="Rhea" id="RHEA-COMP:10350"/>
        <dbReference type="Rhea" id="RHEA-COMP:14399"/>
        <dbReference type="ChEBI" id="CHEBI:15377"/>
        <dbReference type="ChEBI" id="CHEBI:15378"/>
        <dbReference type="ChEBI" id="CHEBI:15379"/>
        <dbReference type="ChEBI" id="CHEBI:29033"/>
        <dbReference type="ChEBI" id="CHEBI:29034"/>
        <dbReference type="EC" id="7.1.1.9"/>
    </reaction>
</comment>
<evidence type="ECO:0000256" key="6">
    <source>
        <dbReference type="ARBA" id="ARBA00022723"/>
    </source>
</evidence>
<dbReference type="GO" id="GO:0005507">
    <property type="term" value="F:copper ion binding"/>
    <property type="evidence" value="ECO:0007669"/>
    <property type="project" value="InterPro"/>
</dbReference>
<feature type="transmembrane region" description="Helical" evidence="14">
    <location>
        <begin position="17"/>
        <end position="41"/>
    </location>
</feature>
<keyword evidence="3" id="KW-0813">Transport</keyword>
<protein>
    <recommendedName>
        <fullName evidence="12">Cytochrome aa3 subunit 2</fullName>
    </recommendedName>
</protein>
<dbReference type="Proteomes" id="UP000680348">
    <property type="component" value="Unassembled WGS sequence"/>
</dbReference>
<reference evidence="16" key="1">
    <citation type="submission" date="2021-04" db="EMBL/GenBank/DDBJ databases">
        <title>Pseudaminobacter soli sp. nov., isolated from paddy soil contaminated by heavy metals.</title>
        <authorList>
            <person name="Zhang K."/>
        </authorList>
    </citation>
    <scope>NUCLEOTIDE SEQUENCE</scope>
    <source>
        <strain evidence="16">19-2017</strain>
    </source>
</reference>
<keyword evidence="6" id="KW-0479">Metal-binding</keyword>
<dbReference type="GO" id="GO:0016491">
    <property type="term" value="F:oxidoreductase activity"/>
    <property type="evidence" value="ECO:0007669"/>
    <property type="project" value="InterPro"/>
</dbReference>
<dbReference type="InterPro" id="IPR034236">
    <property type="entry name" value="CuRO_CcO_Caa3_II"/>
</dbReference>
<comment type="caution">
    <text evidence="16">The sequence shown here is derived from an EMBL/GenBank/DDBJ whole genome shotgun (WGS) entry which is preliminary data.</text>
</comment>
<dbReference type="PROSITE" id="PS00078">
    <property type="entry name" value="COX2"/>
    <property type="match status" value="1"/>
</dbReference>